<dbReference type="InterPro" id="IPR041047">
    <property type="entry name" value="LPD1"/>
</dbReference>
<dbReference type="InterPro" id="IPR024079">
    <property type="entry name" value="MetalloPept_cat_dom_sf"/>
</dbReference>
<dbReference type="EMBL" id="JAFLWD010000037">
    <property type="protein sequence ID" value="MBO0441548.1"/>
    <property type="molecule type" value="Genomic_DNA"/>
</dbReference>
<dbReference type="Pfam" id="PF18796">
    <property type="entry name" value="LPD1"/>
    <property type="match status" value="1"/>
</dbReference>
<feature type="compositionally biased region" description="Basic and acidic residues" evidence="1">
    <location>
        <begin position="1072"/>
        <end position="1102"/>
    </location>
</feature>
<dbReference type="RefSeq" id="WP_207113524.1">
    <property type="nucleotide sequence ID" value="NZ_JAFLWD010000037.1"/>
</dbReference>
<feature type="compositionally biased region" description="Basic and acidic residues" evidence="1">
    <location>
        <begin position="581"/>
        <end position="602"/>
    </location>
</feature>
<organism evidence="3 4">
    <name type="scientific">Candidatus Enterococcus ikei</name>
    <dbReference type="NCBI Taxonomy" id="2815326"/>
    <lineage>
        <taxon>Bacteria</taxon>
        <taxon>Bacillati</taxon>
        <taxon>Bacillota</taxon>
        <taxon>Bacilli</taxon>
        <taxon>Lactobacillales</taxon>
        <taxon>Enterococcaceae</taxon>
        <taxon>Enterococcus</taxon>
    </lineage>
</organism>
<sequence length="1212" mass="140123">MENQLTSLMKQKYGMTKSSKLVFTEKDTLYTSFRKLADNIYKNGEWSPEDERAAVDTMIRNQQSLPVGQETLTWRSKNTEEPQPLTITIQELSEKEKNYFETRIDSNRSGYKVITTKYDEISGAEEAKENFIFLDPTNKSGTKHNRRYYYNADSDIYWDGDRVDTRTYFSEGNMNRAIGYDKLQRDILKVYDSRSEELSEEGLSRTYLERLLRDLTNPTYSGQKGWSIFRKNEYGELTDEFLETLPRDESVQYWQVPPTKEQLEEGRYDNFNWRDISTAPNDPNKLNLDKSPYILESADGLSRRFLYPDRIREYRVHNRAVDFINTYIQDTYDVFLQREYEKDIEKQVRASAWQTKKHINKETQELMDHTSLNDHFGFIEVDNHVDLELFGQFEKEMNRISALLPKTQSTADLRLRKLGNYHALGIYHPFTQTIAIDFRDYGDSIGGIGIQSFVHEYGHFLDYTSEEKLLSLQEDFQSFVARYRSNITKLPSDSIVRNKADYYGTPTEVWARAFEIYVSDTGLKSIFLKSADDYKIQDAYLTFDETMRNELSTYFDQRFPELKKSITLVNNPEINVENELTEEKPKTEEEVNVAEKRDKDLLEQENEQTEADISELNELNAQQTTEQDQSKENSTGEQNLENSLFSENESAENRYFQVEFNESNPDIGINRYQGEIVTPELISEFQSLESLAADESKSFKFYFDEVVDGDVVKHHRMDLGDQEGINKPMYGLLSEGAVSKRRAMQIRPNRVVVGGRTTQRKTTMSVDDQQIDRYFRVESNEMDQRVFSKDYSGQVVTKDFITEMYKLEGRATYPEPSSKFVFAEVTNGEVTDHAEIEVGRSFAENKLIYDRLSEAAVSQEKAATLEHVPPIQHSSTELKETVAINPDFNKIMQASSSEYLSDFKLALDEVFDVMGEKEEGTNQYLTRAEIDSLLDEHLTKIEKMISGYTTAAASLENATKEQKSTFLQEMLKNIKAEVTQFKENLLRTMTTKKDNVIYNVQDKTDTLRINVKNSINSRILKVNDSIRKIVEKVDQTFVLEEKELRSKIDSKTTEEQVKETTEQSVETPESPLEEKIELPKEKEEATQTPIENEHTLETKEVDQAPTSKVDEEKEIEQSVEPATEASIEKIDSIPDNNQATQEIVESGPEKNNYAQQIEQLSKQLNLTITDEDRKAIEGLSTEEKEGLIQELTTTISESSKSVSTEEPELEVG</sequence>
<evidence type="ECO:0000313" key="4">
    <source>
        <dbReference type="Proteomes" id="UP000664632"/>
    </source>
</evidence>
<feature type="compositionally biased region" description="Polar residues" evidence="1">
    <location>
        <begin position="1193"/>
        <end position="1204"/>
    </location>
</feature>
<reference evidence="3 4" key="1">
    <citation type="submission" date="2021-03" db="EMBL/GenBank/DDBJ databases">
        <title>Enterococcal diversity collection.</title>
        <authorList>
            <person name="Gilmore M.S."/>
            <person name="Schwartzman J."/>
            <person name="Van Tyne D."/>
            <person name="Martin M."/>
            <person name="Earl A.M."/>
            <person name="Manson A.L."/>
            <person name="Straub T."/>
            <person name="Salamzade R."/>
            <person name="Saavedra J."/>
            <person name="Lebreton F."/>
            <person name="Prichula J."/>
            <person name="Schaufler K."/>
            <person name="Gaca A."/>
            <person name="Sgardioli B."/>
            <person name="Wagenaar J."/>
            <person name="Strong T."/>
        </authorList>
    </citation>
    <scope>NUCLEOTIDE SEQUENCE [LARGE SCALE GENOMIC DNA]</scope>
    <source>
        <strain evidence="3 4">DIV0869a</strain>
    </source>
</reference>
<gene>
    <name evidence="3" type="ORF">JZO69_14365</name>
</gene>
<protein>
    <recommendedName>
        <fullName evidence="2">Large polyvalent protein-associated domain-containing protein</fullName>
    </recommendedName>
</protein>
<comment type="caution">
    <text evidence="3">The sequence shown here is derived from an EMBL/GenBank/DDBJ whole genome shotgun (WGS) entry which is preliminary data.</text>
</comment>
<evidence type="ECO:0000259" key="2">
    <source>
        <dbReference type="Pfam" id="PF18796"/>
    </source>
</evidence>
<feature type="region of interest" description="Disordered" evidence="1">
    <location>
        <begin position="579"/>
        <end position="642"/>
    </location>
</feature>
<feature type="compositionally biased region" description="Basic and acidic residues" evidence="1">
    <location>
        <begin position="1049"/>
        <end position="1061"/>
    </location>
</feature>
<proteinExistence type="predicted"/>
<evidence type="ECO:0000313" key="3">
    <source>
        <dbReference type="EMBL" id="MBO0441548.1"/>
    </source>
</evidence>
<evidence type="ECO:0000256" key="1">
    <source>
        <dbReference type="SAM" id="MobiDB-lite"/>
    </source>
</evidence>
<feature type="domain" description="Large polyvalent protein-associated" evidence="2">
    <location>
        <begin position="498"/>
        <end position="564"/>
    </location>
</feature>
<name>A0ABS3H312_9ENTE</name>
<dbReference type="Gene3D" id="3.40.390.10">
    <property type="entry name" value="Collagenase (Catalytic Domain)"/>
    <property type="match status" value="1"/>
</dbReference>
<accession>A0ABS3H312</accession>
<keyword evidence="4" id="KW-1185">Reference proteome</keyword>
<dbReference type="Proteomes" id="UP000664632">
    <property type="component" value="Unassembled WGS sequence"/>
</dbReference>
<feature type="region of interest" description="Disordered" evidence="1">
    <location>
        <begin position="1049"/>
        <end position="1136"/>
    </location>
</feature>
<feature type="region of interest" description="Disordered" evidence="1">
    <location>
        <begin position="1193"/>
        <end position="1212"/>
    </location>
</feature>
<feature type="compositionally biased region" description="Polar residues" evidence="1">
    <location>
        <begin position="617"/>
        <end position="642"/>
    </location>
</feature>
<feature type="compositionally biased region" description="Acidic residues" evidence="1">
    <location>
        <begin position="603"/>
        <end position="615"/>
    </location>
</feature>